<feature type="domain" description="N-acetyltransferase" evidence="3">
    <location>
        <begin position="1"/>
        <end position="147"/>
    </location>
</feature>
<gene>
    <name evidence="4" type="ORF">GCM10017581_069650</name>
</gene>
<evidence type="ECO:0000256" key="1">
    <source>
        <dbReference type="ARBA" id="ARBA00022679"/>
    </source>
</evidence>
<dbReference type="InterPro" id="IPR050832">
    <property type="entry name" value="Bact_Acetyltransf"/>
</dbReference>
<dbReference type="InterPro" id="IPR000182">
    <property type="entry name" value="GNAT_dom"/>
</dbReference>
<evidence type="ECO:0000256" key="2">
    <source>
        <dbReference type="ARBA" id="ARBA00023315"/>
    </source>
</evidence>
<dbReference type="InterPro" id="IPR016181">
    <property type="entry name" value="Acyl_CoA_acyltransferase"/>
</dbReference>
<dbReference type="RefSeq" id="WP_223103052.1">
    <property type="nucleotide sequence ID" value="NZ_BAAAXA010000003.1"/>
</dbReference>
<dbReference type="GO" id="GO:0016747">
    <property type="term" value="F:acyltransferase activity, transferring groups other than amino-acyl groups"/>
    <property type="evidence" value="ECO:0007669"/>
    <property type="project" value="InterPro"/>
</dbReference>
<dbReference type="PANTHER" id="PTHR43877">
    <property type="entry name" value="AMINOALKYLPHOSPHONATE N-ACETYLTRANSFERASE-RELATED-RELATED"/>
    <property type="match status" value="1"/>
</dbReference>
<evidence type="ECO:0000313" key="4">
    <source>
        <dbReference type="EMBL" id="GLL05218.1"/>
    </source>
</evidence>
<keyword evidence="1" id="KW-0808">Transferase</keyword>
<dbReference type="AlphaFoldDB" id="A0A9W6NQD6"/>
<evidence type="ECO:0000259" key="3">
    <source>
        <dbReference type="PROSITE" id="PS51186"/>
    </source>
</evidence>
<reference evidence="4" key="1">
    <citation type="journal article" date="2014" name="Int. J. Syst. Evol. Microbiol.">
        <title>Complete genome sequence of Corynebacterium casei LMG S-19264T (=DSM 44701T), isolated from a smear-ripened cheese.</title>
        <authorList>
            <consortium name="US DOE Joint Genome Institute (JGI-PGF)"/>
            <person name="Walter F."/>
            <person name="Albersmeier A."/>
            <person name="Kalinowski J."/>
            <person name="Ruckert C."/>
        </authorList>
    </citation>
    <scope>NUCLEOTIDE SEQUENCE</scope>
    <source>
        <strain evidence="4">VKM Ac-1321</strain>
    </source>
</reference>
<dbReference type="PANTHER" id="PTHR43877:SF2">
    <property type="entry name" value="AMINOALKYLPHOSPHONATE N-ACETYLTRANSFERASE-RELATED"/>
    <property type="match status" value="1"/>
</dbReference>
<reference evidence="4" key="2">
    <citation type="submission" date="2023-01" db="EMBL/GenBank/DDBJ databases">
        <authorList>
            <person name="Sun Q."/>
            <person name="Evtushenko L."/>
        </authorList>
    </citation>
    <scope>NUCLEOTIDE SEQUENCE</scope>
    <source>
        <strain evidence="4">VKM Ac-1321</strain>
    </source>
</reference>
<protein>
    <submittedName>
        <fullName evidence="4">Acetyltransferase</fullName>
    </submittedName>
</protein>
<dbReference type="EMBL" id="BSFP01000054">
    <property type="protein sequence ID" value="GLL05218.1"/>
    <property type="molecule type" value="Genomic_DNA"/>
</dbReference>
<dbReference type="Gene3D" id="3.40.630.30">
    <property type="match status" value="1"/>
</dbReference>
<dbReference type="CDD" id="cd04301">
    <property type="entry name" value="NAT_SF"/>
    <property type="match status" value="1"/>
</dbReference>
<sequence>MHFREAVRADLPAIVALLADDELGRERDVAVVDAAYERAFADIAADPRNVVFVAEDRGAVVGCLQVTYIPGLGRHGMERALVESVRVARSRRGDGIGAAFMRWVIERARERGCGLVQLTTDKSRADARRFYLRLGFVASHEGMKLAL</sequence>
<dbReference type="SUPFAM" id="SSF55729">
    <property type="entry name" value="Acyl-CoA N-acyltransferases (Nat)"/>
    <property type="match status" value="1"/>
</dbReference>
<dbReference type="Proteomes" id="UP001143480">
    <property type="component" value="Unassembled WGS sequence"/>
</dbReference>
<name>A0A9W6NQD6_9ACTN</name>
<keyword evidence="5" id="KW-1185">Reference proteome</keyword>
<accession>A0A9W6NQD6</accession>
<comment type="caution">
    <text evidence="4">The sequence shown here is derived from an EMBL/GenBank/DDBJ whole genome shotgun (WGS) entry which is preliminary data.</text>
</comment>
<proteinExistence type="predicted"/>
<dbReference type="Pfam" id="PF00583">
    <property type="entry name" value="Acetyltransf_1"/>
    <property type="match status" value="1"/>
</dbReference>
<evidence type="ECO:0000313" key="5">
    <source>
        <dbReference type="Proteomes" id="UP001143480"/>
    </source>
</evidence>
<organism evidence="4 5">
    <name type="scientific">Dactylosporangium matsuzakiense</name>
    <dbReference type="NCBI Taxonomy" id="53360"/>
    <lineage>
        <taxon>Bacteria</taxon>
        <taxon>Bacillati</taxon>
        <taxon>Actinomycetota</taxon>
        <taxon>Actinomycetes</taxon>
        <taxon>Micromonosporales</taxon>
        <taxon>Micromonosporaceae</taxon>
        <taxon>Dactylosporangium</taxon>
    </lineage>
</organism>
<dbReference type="PROSITE" id="PS51186">
    <property type="entry name" value="GNAT"/>
    <property type="match status" value="1"/>
</dbReference>
<keyword evidence="2" id="KW-0012">Acyltransferase</keyword>